<dbReference type="CDD" id="cd02891">
    <property type="entry name" value="A2M_like"/>
    <property type="match status" value="1"/>
</dbReference>
<dbReference type="Pfam" id="PF17973">
    <property type="entry name" value="bMG10"/>
    <property type="match status" value="1"/>
</dbReference>
<dbReference type="Pfam" id="PF17962">
    <property type="entry name" value="bMG6"/>
    <property type="match status" value="1"/>
</dbReference>
<dbReference type="SMART" id="SM00223">
    <property type="entry name" value="APPLE"/>
    <property type="match status" value="1"/>
</dbReference>
<dbReference type="InterPro" id="IPR001599">
    <property type="entry name" value="Macroglobln_a2"/>
</dbReference>
<dbReference type="GO" id="GO:0005615">
    <property type="term" value="C:extracellular space"/>
    <property type="evidence" value="ECO:0007669"/>
    <property type="project" value="InterPro"/>
</dbReference>
<dbReference type="Pfam" id="PF00207">
    <property type="entry name" value="A2M"/>
    <property type="match status" value="1"/>
</dbReference>
<dbReference type="OrthoDB" id="9767116at2"/>
<reference evidence="9 10" key="1">
    <citation type="submission" date="2017-06" db="EMBL/GenBank/DDBJ databases">
        <authorList>
            <person name="Kim H.J."/>
            <person name="Triplett B.A."/>
        </authorList>
    </citation>
    <scope>NUCLEOTIDE SEQUENCE [LARGE SCALE GENOMIC DNA]</scope>
    <source>
        <strain evidence="9 10">DSM 11445</strain>
    </source>
</reference>
<dbReference type="SUPFAM" id="SSF48239">
    <property type="entry name" value="Terpenoid cyclases/Protein prenyltransferases"/>
    <property type="match status" value="1"/>
</dbReference>
<protein>
    <recommendedName>
        <fullName evidence="11">Alpha-2-macroglobulin family protein</fullName>
    </recommendedName>
</protein>
<dbReference type="PIRSF" id="PIRSF038980">
    <property type="entry name" value="A2M_bac"/>
    <property type="match status" value="1"/>
</dbReference>
<dbReference type="PANTHER" id="PTHR40094:SF1">
    <property type="entry name" value="UBIQUITIN DOMAIN-CONTAINING PROTEIN"/>
    <property type="match status" value="1"/>
</dbReference>
<comment type="similarity">
    <text evidence="1">Belongs to the protease inhibitor I39 (alpha-2-macroglobulin) family. Bacterial alpha-2-macroglobulin subfamily.</text>
</comment>
<dbReference type="InterPro" id="IPR011625">
    <property type="entry name" value="A2M_N_BRD"/>
</dbReference>
<evidence type="ECO:0000256" key="4">
    <source>
        <dbReference type="ARBA" id="ARBA00023157"/>
    </source>
</evidence>
<dbReference type="InterPro" id="IPR041462">
    <property type="entry name" value="Bact_A2M_MG6"/>
</dbReference>
<name>A0A239JZP1_9RHOB</name>
<dbReference type="GO" id="GO:0004866">
    <property type="term" value="F:endopeptidase inhibitor activity"/>
    <property type="evidence" value="ECO:0007669"/>
    <property type="project" value="InterPro"/>
</dbReference>
<dbReference type="PANTHER" id="PTHR40094">
    <property type="entry name" value="ALPHA-2-MACROGLOBULIN HOMOLOG"/>
    <property type="match status" value="1"/>
</dbReference>
<sequence length="1810" mass="194602">MRRIVLAALAAVAGLSSAQAQAQEIMPDRRFVITRDIDYVGNDLQSLFDTTLDACQRACLDATGCIAFTFNARTNACFPKAEVTDRAAYDGAVSGRVVATPTEALDLAETRRRDLDFLRDNDISRAHQEATDLAVRHGGGQWTVTALLDAAQEARDNGDLSDAIHWTGAALAQNDDPALWLQYGQWSVDYAETVQGADKRKYFGRALLASVNGYLRAAEDSQRITALVDMAHALEAEDRGRDMIPALRLAETLDDRPFVTDMLDDAIGKYGFRVDDHLVEADTATPRICASFTEPLVRAGQDYAPYVKLPDPRLAVVQDDQRICVTGVEHGARYTITFRSGLPAQSGETLVRDVPITAYVSDRAPTLSFPGRAYVLPRTADAGLPIETVNLDEVDLVLRRVSDRNLVRAIRDDYFGRPLGRYDEDYFARDVAEEIWRGTGVVENRLNADMMTRLPMGDVLGDLPAGIYALTAAVPDPKQGNERRSTQWFILSDIGLTTLQGTDGLTVFARDLGSAAPMDGLEVSLLAEANRVLETVTTDAAGVARFAPGLLRGADGSAPALVMAKRGDADIAFLSLTDPAFDLSDRGVAGRAPAGPLDAFLAFDRGVYRAGEEINVTALLRDAQADAVDDVPLTAVLIRPDGVEYSRHISDGGDAGGHVYTLPLGPTVPRGTWRLAVYADPKGEALASDTLLVEDFVPERIDFDLSLPDGPINPLSPPLLGVDARYLFGAPGADLDIEGELRLSTQTRLDTFPGYRFGRHDDDSVTRIESFDADLTTDTTGAAQLVLPMPDIDPQGRPMVATAVLRLSEASGRPVERSVSRPVAPPTPMIGIKPAAEEVAEGAEARFSVMAVGPDLRAQEMDVSWQVNRVRTRYQWYQDYGNWYWEPVTSRETVARGEGTLGADPLQIAAEVDWGQFEVVVERKDGAYLAASMSFSAGWYAPAEAADAPDMLEMSLDKPAYADGETATLRMVPRYAGKALITILADRVISMQAVDVTEGENTLTLPVTEDWGAGVYVTAQVIRPMDVTAGQNPARALGLTHAAVDPGDAHLNVSFDAPVESAPRGPLTAKVKIDNVTPGDTAYVTVAAVDLGILNLTAFETPDPAGYYFGQRRLGVEIRDIYGRLIDGMNGAMGAVRSGGDGVAGMRLQSPPPTEATVAFFSGLLPVAEDASVEVSFDIPDYNGTVRLMAVAWSPSGVGAAEADVLVRDPVVISASLPRFLSPGDESRLLLELTHAKGPAGEMPLEISADGVTLDTSALPAAVTLEEGEKLALELPLTADSIGDHKIEIAVTTPDGLRLTKALTLGVRSNDPDVGATRRFQLAAGQTFTLDADVFADLRVDSASAMMSAGPLARFDVPGLLASLDRYPYGCTEQVTSKALPLLYMSAIAEPLGLGNKDRIDLRIEQSIAQVLTRQANNGAFGLWGAWSGDFWLDAYVTDFLSRAKSAGYEVPDIAWQNALDNLGNRIAYAPDFDKGGEDIAYALMVLAREGEAAMGDLRYYADEKADDFATPLAQAQLAAALASYGDQPRADAMFGRAAAHLSATPVSTKQGYRADYGSTVRDAAGLLALAVEARTDKFDRDAVVRRISAVNRPLSTQEQAWSLLAAHAMVQDPTVSGLALNGEALKGPFVRRIEAEGLEPVTLTNTSDTPTDVTLTTLGKPLGATEAGGYGYALTREYFTLDGEPITEIRAGDRMVAVLTIKPAEKTGARLILDDALPAGFEIDNPSLLRSGDIRALDWLQLADAEHAEFRTDRFLAAVTQQNEKPLKLAYVLRAVSPGTFHHPAALVEDMYRPEYRATTASDRVTILP</sequence>
<dbReference type="SMART" id="SM01359">
    <property type="entry name" value="A2M_N_2"/>
    <property type="match status" value="1"/>
</dbReference>
<dbReference type="Pfam" id="PF00024">
    <property type="entry name" value="PAN_1"/>
    <property type="match status" value="1"/>
</dbReference>
<dbReference type="InterPro" id="IPR026284">
    <property type="entry name" value="A2MG_proteobact"/>
</dbReference>
<dbReference type="InterPro" id="IPR041246">
    <property type="entry name" value="Bact_MG10"/>
</dbReference>
<evidence type="ECO:0000256" key="5">
    <source>
        <dbReference type="SAM" id="SignalP"/>
    </source>
</evidence>
<evidence type="ECO:0000256" key="1">
    <source>
        <dbReference type="ARBA" id="ARBA00010556"/>
    </source>
</evidence>
<feature type="chain" id="PRO_5012873377" description="Alpha-2-macroglobulin family protein" evidence="5">
    <location>
        <begin position="23"/>
        <end position="1810"/>
    </location>
</feature>
<dbReference type="InterPro" id="IPR051802">
    <property type="entry name" value="YfhM-like"/>
</dbReference>
<dbReference type="Pfam" id="PF01835">
    <property type="entry name" value="MG2"/>
    <property type="match status" value="1"/>
</dbReference>
<dbReference type="InterPro" id="IPR047565">
    <property type="entry name" value="Alpha-macroglob_thiol-ester_cl"/>
</dbReference>
<dbReference type="InterPro" id="IPR011626">
    <property type="entry name" value="Alpha-macroglobulin_TED"/>
</dbReference>
<evidence type="ECO:0000256" key="3">
    <source>
        <dbReference type="ARBA" id="ARBA00022737"/>
    </source>
</evidence>
<keyword evidence="4" id="KW-1015">Disulfide bond</keyword>
<dbReference type="InterPro" id="IPR003609">
    <property type="entry name" value="Pan_app"/>
</dbReference>
<organism evidence="9 10">
    <name type="scientific">Antarctobacter heliothermus</name>
    <dbReference type="NCBI Taxonomy" id="74033"/>
    <lineage>
        <taxon>Bacteria</taxon>
        <taxon>Pseudomonadati</taxon>
        <taxon>Pseudomonadota</taxon>
        <taxon>Alphaproteobacteria</taxon>
        <taxon>Rhodobacterales</taxon>
        <taxon>Roseobacteraceae</taxon>
        <taxon>Antarctobacter</taxon>
    </lineage>
</organism>
<dbReference type="SMART" id="SM01360">
    <property type="entry name" value="A2M"/>
    <property type="match status" value="1"/>
</dbReference>
<proteinExistence type="inferred from homology"/>
<feature type="domain" description="Apple" evidence="6">
    <location>
        <begin position="33"/>
        <end position="95"/>
    </location>
</feature>
<accession>A0A239JZP1</accession>
<dbReference type="Gene3D" id="3.50.4.10">
    <property type="entry name" value="Hepatocyte Growth Factor"/>
    <property type="match status" value="1"/>
</dbReference>
<evidence type="ECO:0000313" key="10">
    <source>
        <dbReference type="Proteomes" id="UP000198440"/>
    </source>
</evidence>
<evidence type="ECO:0008006" key="11">
    <source>
        <dbReference type="Google" id="ProtNLM"/>
    </source>
</evidence>
<evidence type="ECO:0000259" key="8">
    <source>
        <dbReference type="SMART" id="SM01360"/>
    </source>
</evidence>
<dbReference type="GO" id="GO:0006508">
    <property type="term" value="P:proteolysis"/>
    <property type="evidence" value="ECO:0007669"/>
    <property type="project" value="InterPro"/>
</dbReference>
<evidence type="ECO:0000313" key="9">
    <source>
        <dbReference type="EMBL" id="SNT11547.1"/>
    </source>
</evidence>
<dbReference type="SMART" id="SM01419">
    <property type="entry name" value="Thiol-ester_cl"/>
    <property type="match status" value="1"/>
</dbReference>
<keyword evidence="3" id="KW-0677">Repeat</keyword>
<dbReference type="Pfam" id="PF07678">
    <property type="entry name" value="TED_complement"/>
    <property type="match status" value="1"/>
</dbReference>
<dbReference type="Pfam" id="PF11974">
    <property type="entry name" value="bMG3"/>
    <property type="match status" value="1"/>
</dbReference>
<evidence type="ECO:0000259" key="7">
    <source>
        <dbReference type="SMART" id="SM01359"/>
    </source>
</evidence>
<gene>
    <name evidence="9" type="ORF">SAMN04488078_105918</name>
</gene>
<dbReference type="InterPro" id="IPR008930">
    <property type="entry name" value="Terpenoid_cyclase/PrenylTrfase"/>
</dbReference>
<dbReference type="CDD" id="cd01100">
    <property type="entry name" value="APPLE_Factor_XI_like"/>
    <property type="match status" value="1"/>
</dbReference>
<feature type="domain" description="Alpha-2-macroglobulin" evidence="8">
    <location>
        <begin position="1158"/>
        <end position="1247"/>
    </location>
</feature>
<dbReference type="RefSeq" id="WP_089279842.1">
    <property type="nucleotide sequence ID" value="NZ_FZON01000059.1"/>
</dbReference>
<dbReference type="InterPro" id="IPR041203">
    <property type="entry name" value="Bact_A2M_MG5"/>
</dbReference>
<dbReference type="EMBL" id="FZON01000059">
    <property type="protein sequence ID" value="SNT11547.1"/>
    <property type="molecule type" value="Genomic_DNA"/>
</dbReference>
<feature type="signal peptide" evidence="5">
    <location>
        <begin position="1"/>
        <end position="22"/>
    </location>
</feature>
<dbReference type="Gene3D" id="1.50.10.20">
    <property type="match status" value="1"/>
</dbReference>
<dbReference type="InterPro" id="IPR049120">
    <property type="entry name" value="A2M_bMG2"/>
</dbReference>
<evidence type="ECO:0000256" key="2">
    <source>
        <dbReference type="ARBA" id="ARBA00022729"/>
    </source>
</evidence>
<dbReference type="Pfam" id="PF07703">
    <property type="entry name" value="A2M_BRD"/>
    <property type="match status" value="1"/>
</dbReference>
<dbReference type="Proteomes" id="UP000198440">
    <property type="component" value="Unassembled WGS sequence"/>
</dbReference>
<dbReference type="InterPro" id="IPR002890">
    <property type="entry name" value="MG2"/>
</dbReference>
<dbReference type="Pfam" id="PF21142">
    <property type="entry name" value="A2M_bMG2"/>
    <property type="match status" value="1"/>
</dbReference>
<evidence type="ECO:0000259" key="6">
    <source>
        <dbReference type="SMART" id="SM00223"/>
    </source>
</evidence>
<dbReference type="Gene3D" id="2.60.40.1930">
    <property type="match status" value="1"/>
</dbReference>
<dbReference type="Pfam" id="PF17972">
    <property type="entry name" value="bMG5"/>
    <property type="match status" value="1"/>
</dbReference>
<keyword evidence="2 5" id="KW-0732">Signal</keyword>
<dbReference type="InterPro" id="IPR000177">
    <property type="entry name" value="Apple"/>
</dbReference>
<feature type="domain" description="Alpha-2-macroglobulin bait region" evidence="7">
    <location>
        <begin position="952"/>
        <end position="1096"/>
    </location>
</feature>
<dbReference type="InterPro" id="IPR021868">
    <property type="entry name" value="Alpha_2_Macroglob_MG3"/>
</dbReference>